<dbReference type="VEuPathDB" id="TriTrypDB:TcCL_NonESM13366"/>
<feature type="transmembrane region" description="Helical" evidence="8">
    <location>
        <begin position="63"/>
        <end position="83"/>
    </location>
</feature>
<dbReference type="GO" id="GO:0005337">
    <property type="term" value="F:nucleoside transmembrane transporter activity"/>
    <property type="evidence" value="ECO:0007669"/>
    <property type="project" value="InterPro"/>
</dbReference>
<dbReference type="VEuPathDB" id="TriTrypDB:Tc_MARK_5801"/>
<evidence type="ECO:0000256" key="7">
    <source>
        <dbReference type="SAM" id="MobiDB-lite"/>
    </source>
</evidence>
<reference evidence="9 10" key="1">
    <citation type="journal article" date="2018" name="Microb. Genom.">
        <title>Expanding an expanded genome: long-read sequencing of Trypanosoma cruzi.</title>
        <authorList>
            <person name="Berna L."/>
            <person name="Rodriguez M."/>
            <person name="Chiribao M.L."/>
            <person name="Parodi-Talice A."/>
            <person name="Pita S."/>
            <person name="Rijo G."/>
            <person name="Alvarez-Valin F."/>
            <person name="Robello C."/>
        </authorList>
    </citation>
    <scope>NUCLEOTIDE SEQUENCE [LARGE SCALE GENOMIC DNA]</scope>
    <source>
        <strain evidence="9 10">Dm28c</strain>
    </source>
</reference>
<dbReference type="PANTHER" id="PTHR10332:SF10">
    <property type="entry name" value="EQUILIBRATIVE NUCLEOSIDE TRANSPORTER 4"/>
    <property type="match status" value="1"/>
</dbReference>
<evidence type="ECO:0000256" key="5">
    <source>
        <dbReference type="ARBA" id="ARBA00022989"/>
    </source>
</evidence>
<organism evidence="9 10">
    <name type="scientific">Trypanosoma cruzi</name>
    <dbReference type="NCBI Taxonomy" id="5693"/>
    <lineage>
        <taxon>Eukaryota</taxon>
        <taxon>Discoba</taxon>
        <taxon>Euglenozoa</taxon>
        <taxon>Kinetoplastea</taxon>
        <taxon>Metakinetoplastina</taxon>
        <taxon>Trypanosomatida</taxon>
        <taxon>Trypanosomatidae</taxon>
        <taxon>Trypanosoma</taxon>
        <taxon>Schizotrypanum</taxon>
    </lineage>
</organism>
<gene>
    <name evidence="9" type="ORF">C4B63_26g243</name>
</gene>
<dbReference type="InterPro" id="IPR034764">
    <property type="entry name" value="ENT1/ENT2"/>
</dbReference>
<dbReference type="VEuPathDB" id="TriTrypDB:TcG_04542"/>
<evidence type="ECO:0000256" key="3">
    <source>
        <dbReference type="ARBA" id="ARBA00022448"/>
    </source>
</evidence>
<feature type="region of interest" description="Disordered" evidence="7">
    <location>
        <begin position="236"/>
        <end position="266"/>
    </location>
</feature>
<dbReference type="VEuPathDB" id="TriTrypDB:ECC02_004727"/>
<comment type="caution">
    <text evidence="9">The sequence shown here is derived from an EMBL/GenBank/DDBJ whole genome shotgun (WGS) entry which is preliminary data.</text>
</comment>
<dbReference type="VEuPathDB" id="TriTrypDB:C3747_112g77"/>
<dbReference type="VEuPathDB" id="TriTrypDB:TcBrA4_0039670"/>
<name>A0A2V2VGB8_TRYCR</name>
<dbReference type="GO" id="GO:0005886">
    <property type="term" value="C:plasma membrane"/>
    <property type="evidence" value="ECO:0007669"/>
    <property type="project" value="TreeGrafter"/>
</dbReference>
<dbReference type="SUPFAM" id="SSF103473">
    <property type="entry name" value="MFS general substrate transporter"/>
    <property type="match status" value="1"/>
</dbReference>
<feature type="transmembrane region" description="Helical" evidence="8">
    <location>
        <begin position="411"/>
        <end position="435"/>
    </location>
</feature>
<dbReference type="VEuPathDB" id="TriTrypDB:TcCLB.511051.30"/>
<dbReference type="VEuPathDB" id="TriTrypDB:TCDM_03122"/>
<feature type="compositionally biased region" description="Basic and acidic residues" evidence="7">
    <location>
        <begin position="241"/>
        <end position="257"/>
    </location>
</feature>
<feature type="transmembrane region" description="Helical" evidence="8">
    <location>
        <begin position="12"/>
        <end position="38"/>
    </location>
</feature>
<protein>
    <submittedName>
        <fullName evidence="9">Putative nucleobase transporter</fullName>
    </submittedName>
</protein>
<evidence type="ECO:0000256" key="1">
    <source>
        <dbReference type="ARBA" id="ARBA00004141"/>
    </source>
</evidence>
<feature type="transmembrane region" description="Helical" evidence="8">
    <location>
        <begin position="95"/>
        <end position="116"/>
    </location>
</feature>
<proteinExistence type="inferred from homology"/>
<feature type="transmembrane region" description="Helical" evidence="8">
    <location>
        <begin position="155"/>
        <end position="176"/>
    </location>
</feature>
<dbReference type="Proteomes" id="UP000246121">
    <property type="component" value="Unassembled WGS sequence"/>
</dbReference>
<dbReference type="PANTHER" id="PTHR10332">
    <property type="entry name" value="EQUILIBRATIVE NUCLEOSIDE TRANSPORTER"/>
    <property type="match status" value="1"/>
</dbReference>
<dbReference type="VEuPathDB" id="TriTrypDB:TcCLB.506445.110"/>
<feature type="transmembrane region" description="Helical" evidence="8">
    <location>
        <begin position="346"/>
        <end position="370"/>
    </location>
</feature>
<evidence type="ECO:0000256" key="2">
    <source>
        <dbReference type="ARBA" id="ARBA00007965"/>
    </source>
</evidence>
<dbReference type="EMBL" id="PRFA01000026">
    <property type="protein sequence ID" value="PWU94472.1"/>
    <property type="molecule type" value="Genomic_DNA"/>
</dbReference>
<dbReference type="Pfam" id="PF01733">
    <property type="entry name" value="Nucleoside_tran"/>
    <property type="match status" value="1"/>
</dbReference>
<dbReference type="NCBIfam" id="TIGR00939">
    <property type="entry name" value="2a57"/>
    <property type="match status" value="1"/>
</dbReference>
<accession>A0A2V2VGB8</accession>
<comment type="subcellular location">
    <subcellularLocation>
        <location evidence="1">Membrane</location>
        <topology evidence="1">Multi-pass membrane protein</topology>
    </subcellularLocation>
</comment>
<feature type="transmembrane region" description="Helical" evidence="8">
    <location>
        <begin position="196"/>
        <end position="216"/>
    </location>
</feature>
<keyword evidence="6 8" id="KW-0472">Membrane</keyword>
<keyword evidence="5 8" id="KW-1133">Transmembrane helix</keyword>
<evidence type="ECO:0000256" key="4">
    <source>
        <dbReference type="ARBA" id="ARBA00022692"/>
    </source>
</evidence>
<evidence type="ECO:0000313" key="10">
    <source>
        <dbReference type="Proteomes" id="UP000246121"/>
    </source>
</evidence>
<keyword evidence="3" id="KW-0813">Transport</keyword>
<dbReference type="InterPro" id="IPR002259">
    <property type="entry name" value="Eqnu_transpt"/>
</dbReference>
<evidence type="ECO:0000256" key="8">
    <source>
        <dbReference type="SAM" id="Phobius"/>
    </source>
</evidence>
<evidence type="ECO:0000256" key="6">
    <source>
        <dbReference type="ARBA" id="ARBA00023136"/>
    </source>
</evidence>
<dbReference type="AlphaFoldDB" id="A0A2V2VGB8"/>
<sequence>MGLGFESWGEAYSYAAAIMCGLSMLLPINAIFSAPLYIMNYYQYVMHDPDAVAKRKNFWDNALTYYSMLIMLVALIVEPLTLSEAFRRIPIRLRMLSALCMFWVEIIILMSVPAAGSTEAGAISAIVCASFSSALGKSVFESTAYGLFGAFPSRFITALMGGVGVAGALASILQLIVKASLPQDYSGIRAQSKIYYGLMAGIHGITFIMVAGLHWVPFAQRYIKALSGGISAPANNNPDQAAEHETEAASKANEKSASKATNGGDDNADSGRLVNTNVIFVLKCVYPMLSACGFNFFITLFLFPTIVVSVDPDDYWYGTVAVCIFNVCDVCGRFSPSLKCLWPPRWVVLVGSFSRVVFVPLLILASYHYIPSHAYNYVMMVIFGLSNGYIGALAITLGPLTRNLETSGQRFVAGTMFGISILIGGTIGSALSILVQTVRG</sequence>
<dbReference type="VEuPathDB" id="TriTrypDB:C4B63_26g243"/>
<comment type="similarity">
    <text evidence="2">Belongs to the SLC29A/ENT transporter (TC 2.A.57) family.</text>
</comment>
<evidence type="ECO:0000313" key="9">
    <source>
        <dbReference type="EMBL" id="PWU94472.1"/>
    </source>
</evidence>
<feature type="transmembrane region" description="Helical" evidence="8">
    <location>
        <begin position="376"/>
        <end position="399"/>
    </location>
</feature>
<dbReference type="PRINTS" id="PR01130">
    <property type="entry name" value="DERENTRNSPRT"/>
</dbReference>
<feature type="transmembrane region" description="Helical" evidence="8">
    <location>
        <begin position="280"/>
        <end position="303"/>
    </location>
</feature>
<keyword evidence="4 8" id="KW-0812">Transmembrane</keyword>
<dbReference type="InterPro" id="IPR036259">
    <property type="entry name" value="MFS_trans_sf"/>
</dbReference>
<dbReference type="VEuPathDB" id="TriTrypDB:TcYC6_0102680"/>
<dbReference type="VEuPathDB" id="TriTrypDB:BCY84_02067"/>
<dbReference type="VEuPathDB" id="TriTrypDB:TCSYLVIO_007053"/>